<evidence type="ECO:0000313" key="1">
    <source>
        <dbReference type="EMBL" id="MCV3728184.1"/>
    </source>
</evidence>
<evidence type="ECO:0000313" key="2">
    <source>
        <dbReference type="Proteomes" id="UP001208245"/>
    </source>
</evidence>
<gene>
    <name evidence="1" type="ORF">OF376_00065</name>
</gene>
<dbReference type="RefSeq" id="WP_263821515.1">
    <property type="nucleotide sequence ID" value="NZ_JAOXHK010000001.1"/>
</dbReference>
<reference evidence="1 2" key="1">
    <citation type="journal article" date="2020" name="Int. J. Syst. Evol. Microbiol.">
        <title>Ureaplasma miroungigenitalium sp. nov. isolated from northern elephant seals (Mirounga angustirostris) and Ureaplasma zalophigenitalium sp. nov. isolated from California sea lions (Zalophus californianus).</title>
        <authorList>
            <person name="Volokhov D.V."/>
            <person name="Gulland F.M."/>
            <person name="Gao Y."/>
            <person name="Chizhikov V.E."/>
        </authorList>
    </citation>
    <scope>NUCLEOTIDE SEQUENCE [LARGE SCALE GENOMIC DNA]</scope>
    <source>
        <strain evidence="1 2">ES3182-GEN</strain>
    </source>
</reference>
<comment type="caution">
    <text evidence="1">The sequence shown here is derived from an EMBL/GenBank/DDBJ whole genome shotgun (WGS) entry which is preliminary data.</text>
</comment>
<keyword evidence="2" id="KW-1185">Reference proteome</keyword>
<sequence>MTKHYRKIIINTFDQSYTYPLEGLIYVNLYQEDTWIALKNNNASCLSIGTYKLVLTNGKELIFHLHYGLVYLFEDTIQIHTDQALTFYKINKKAAMAKGWKTTREAEHFLWNNLVQQTDQLTDDTTYVKNQFLIFEKYVQIMNQRLYLIADED</sequence>
<dbReference type="EMBL" id="JAOXHL010000001">
    <property type="protein sequence ID" value="MCV3728184.1"/>
    <property type="molecule type" value="Genomic_DNA"/>
</dbReference>
<organism evidence="1 2">
    <name type="scientific">Ureaplasma miroungigenitalium</name>
    <dbReference type="NCBI Taxonomy" id="1042321"/>
    <lineage>
        <taxon>Bacteria</taxon>
        <taxon>Bacillati</taxon>
        <taxon>Mycoplasmatota</taxon>
        <taxon>Mycoplasmoidales</taxon>
        <taxon>Mycoplasmoidaceae</taxon>
        <taxon>Ureaplasma</taxon>
    </lineage>
</organism>
<proteinExistence type="predicted"/>
<name>A0ABT3BLN9_9BACT</name>
<dbReference type="Proteomes" id="UP001208245">
    <property type="component" value="Unassembled WGS sequence"/>
</dbReference>
<accession>A0ABT3BLN9</accession>
<protein>
    <submittedName>
        <fullName evidence="1">Uncharacterized protein</fullName>
    </submittedName>
</protein>